<gene>
    <name evidence="2" type="ORF">Aau02nite_38290</name>
</gene>
<name>A0A919VN97_9ACTN</name>
<evidence type="ECO:0000313" key="2">
    <source>
        <dbReference type="EMBL" id="GIM69867.1"/>
    </source>
</evidence>
<dbReference type="RefSeq" id="WP_212989840.1">
    <property type="nucleotide sequence ID" value="NZ_BAABEA010000053.1"/>
</dbReference>
<feature type="compositionally biased region" description="Basic and acidic residues" evidence="1">
    <location>
        <begin position="39"/>
        <end position="50"/>
    </location>
</feature>
<proteinExistence type="predicted"/>
<reference evidence="2" key="1">
    <citation type="submission" date="2021-03" db="EMBL/GenBank/DDBJ databases">
        <title>Whole genome shotgun sequence of Actinoplanes auranticolor NBRC 12245.</title>
        <authorList>
            <person name="Komaki H."/>
            <person name="Tamura T."/>
        </authorList>
    </citation>
    <scope>NUCLEOTIDE SEQUENCE</scope>
    <source>
        <strain evidence="2">NBRC 12245</strain>
    </source>
</reference>
<dbReference type="AlphaFoldDB" id="A0A919VN97"/>
<accession>A0A919VN97</accession>
<sequence>MDANKEPEPEVTQGPHDPSQEHPPQEAHGGSMAPDLVDDTGHAKPQDDEK</sequence>
<evidence type="ECO:0000256" key="1">
    <source>
        <dbReference type="SAM" id="MobiDB-lite"/>
    </source>
</evidence>
<protein>
    <submittedName>
        <fullName evidence="2">Uncharacterized protein</fullName>
    </submittedName>
</protein>
<evidence type="ECO:0000313" key="3">
    <source>
        <dbReference type="Proteomes" id="UP000681340"/>
    </source>
</evidence>
<comment type="caution">
    <text evidence="2">The sequence shown here is derived from an EMBL/GenBank/DDBJ whole genome shotgun (WGS) entry which is preliminary data.</text>
</comment>
<organism evidence="2 3">
    <name type="scientific">Actinoplanes auranticolor</name>
    <dbReference type="NCBI Taxonomy" id="47988"/>
    <lineage>
        <taxon>Bacteria</taxon>
        <taxon>Bacillati</taxon>
        <taxon>Actinomycetota</taxon>
        <taxon>Actinomycetes</taxon>
        <taxon>Micromonosporales</taxon>
        <taxon>Micromonosporaceae</taxon>
        <taxon>Actinoplanes</taxon>
    </lineage>
</organism>
<dbReference type="Proteomes" id="UP000681340">
    <property type="component" value="Unassembled WGS sequence"/>
</dbReference>
<dbReference type="EMBL" id="BOQL01000029">
    <property type="protein sequence ID" value="GIM69867.1"/>
    <property type="molecule type" value="Genomic_DNA"/>
</dbReference>
<feature type="region of interest" description="Disordered" evidence="1">
    <location>
        <begin position="1"/>
        <end position="50"/>
    </location>
</feature>
<keyword evidence="3" id="KW-1185">Reference proteome</keyword>